<evidence type="ECO:0000313" key="3">
    <source>
        <dbReference type="EMBL" id="RXH71479.1"/>
    </source>
</evidence>
<dbReference type="InterPro" id="IPR039191">
    <property type="entry name" value="Nopp140-like"/>
</dbReference>
<feature type="region of interest" description="Disordered" evidence="1">
    <location>
        <begin position="175"/>
        <end position="368"/>
    </location>
</feature>
<feature type="region of interest" description="Disordered" evidence="1">
    <location>
        <begin position="28"/>
        <end position="53"/>
    </location>
</feature>
<dbReference type="PANTHER" id="PTHR23216:SF1">
    <property type="entry name" value="NUCLEOLAR AND COILED-BODY PHOSPHOPROTEIN 1"/>
    <property type="match status" value="1"/>
</dbReference>
<name>A0A498HKN1_MALDO</name>
<feature type="compositionally biased region" description="Polar residues" evidence="1">
    <location>
        <begin position="322"/>
        <end position="337"/>
    </location>
</feature>
<proteinExistence type="predicted"/>
<feature type="domain" description="Srp40 C-terminal" evidence="2">
    <location>
        <begin position="372"/>
        <end position="444"/>
    </location>
</feature>
<dbReference type="AlphaFoldDB" id="A0A498HKN1"/>
<feature type="compositionally biased region" description="Basic and acidic residues" evidence="1">
    <location>
        <begin position="206"/>
        <end position="216"/>
    </location>
</feature>
<sequence>MPKSLTSTQEDAINPTLLAFKPRQVLLANRDMEHRKPNSSADGAQTPSPDQKGPLLRAVARFLENNGFSKTLKKFISEAGIEKSELKDLPLDLGEMYCKYSEMCSGGTNVHSEEKVLKDTFQLLLMADKLSKEAKKSKLASGSLAGAAEEHQSEQFLGATEKKIKDAVLLKENGVGDSEIEKKPRDKKKKKNKSSTDSVSAGVEQHGLEGKNDAIEMGKSVADDNPMDGKSVKPKSKKKKKDGLVSESLGGEKGKALSIGDTNGTSSGKYDFKISDVDATDKENKGSKKRKRLASEGYDSQPANNKEDEVSNRRKVEGSKASKGSEQPVNNNASQGKAENFGELDKSAKKSFIKKNKNQHNGSAEPKTVNAFQRVKADEVEFIDEKLRDNSYWAKDGAEIGYGAKAQEILGQVRGRDFRHEKTKKKRGTYRGGLIDLQSHSVKFNYSDED</sequence>
<dbReference type="PANTHER" id="PTHR23216">
    <property type="entry name" value="NUCLEOLAR AND COILED-BODY PHOSPHOPROTEIN 1"/>
    <property type="match status" value="1"/>
</dbReference>
<feature type="compositionally biased region" description="Basic residues" evidence="1">
    <location>
        <begin position="349"/>
        <end position="358"/>
    </location>
</feature>
<dbReference type="STRING" id="3750.A0A498HKN1"/>
<organism evidence="3 4">
    <name type="scientific">Malus domestica</name>
    <name type="common">Apple</name>
    <name type="synonym">Pyrus malus</name>
    <dbReference type="NCBI Taxonomy" id="3750"/>
    <lineage>
        <taxon>Eukaryota</taxon>
        <taxon>Viridiplantae</taxon>
        <taxon>Streptophyta</taxon>
        <taxon>Embryophyta</taxon>
        <taxon>Tracheophyta</taxon>
        <taxon>Spermatophyta</taxon>
        <taxon>Magnoliopsida</taxon>
        <taxon>eudicotyledons</taxon>
        <taxon>Gunneridae</taxon>
        <taxon>Pentapetalae</taxon>
        <taxon>rosids</taxon>
        <taxon>fabids</taxon>
        <taxon>Rosales</taxon>
        <taxon>Rosaceae</taxon>
        <taxon>Amygdaloideae</taxon>
        <taxon>Maleae</taxon>
        <taxon>Malus</taxon>
    </lineage>
</organism>
<feature type="compositionally biased region" description="Polar residues" evidence="1">
    <location>
        <begin position="38"/>
        <end position="49"/>
    </location>
</feature>
<accession>A0A498HKN1</accession>
<gene>
    <name evidence="3" type="ORF">DVH24_018834</name>
</gene>
<feature type="compositionally biased region" description="Basic residues" evidence="1">
    <location>
        <begin position="232"/>
        <end position="241"/>
    </location>
</feature>
<feature type="compositionally biased region" description="Basic and acidic residues" evidence="1">
    <location>
        <begin position="270"/>
        <end position="286"/>
    </location>
</feature>
<reference evidence="3 4" key="1">
    <citation type="submission" date="2018-10" db="EMBL/GenBank/DDBJ databases">
        <title>A high-quality apple genome assembly.</title>
        <authorList>
            <person name="Hu J."/>
        </authorList>
    </citation>
    <scope>NUCLEOTIDE SEQUENCE [LARGE SCALE GENOMIC DNA]</scope>
    <source>
        <strain evidence="4">cv. HFTH1</strain>
        <tissue evidence="3">Young leaf</tissue>
    </source>
</reference>
<keyword evidence="4" id="KW-1185">Reference proteome</keyword>
<protein>
    <recommendedName>
        <fullName evidence="2">Srp40 C-terminal domain-containing protein</fullName>
    </recommendedName>
</protein>
<comment type="caution">
    <text evidence="3">The sequence shown here is derived from an EMBL/GenBank/DDBJ whole genome shotgun (WGS) entry which is preliminary data.</text>
</comment>
<dbReference type="GO" id="GO:0005730">
    <property type="term" value="C:nucleolus"/>
    <property type="evidence" value="ECO:0007669"/>
    <property type="project" value="InterPro"/>
</dbReference>
<dbReference type="Proteomes" id="UP000290289">
    <property type="component" value="Chromosome 16"/>
</dbReference>
<dbReference type="PROSITE" id="PS50896">
    <property type="entry name" value="LISH"/>
    <property type="match status" value="1"/>
</dbReference>
<dbReference type="EMBL" id="RDQH01000342">
    <property type="protein sequence ID" value="RXH71479.1"/>
    <property type="molecule type" value="Genomic_DNA"/>
</dbReference>
<evidence type="ECO:0000256" key="1">
    <source>
        <dbReference type="SAM" id="MobiDB-lite"/>
    </source>
</evidence>
<evidence type="ECO:0000259" key="2">
    <source>
        <dbReference type="Pfam" id="PF05022"/>
    </source>
</evidence>
<dbReference type="InterPro" id="IPR006594">
    <property type="entry name" value="LisH"/>
</dbReference>
<feature type="compositionally biased region" description="Basic and acidic residues" evidence="1">
    <location>
        <begin position="305"/>
        <end position="320"/>
    </location>
</feature>
<dbReference type="InterPro" id="IPR007718">
    <property type="entry name" value="Srp40_C"/>
</dbReference>
<evidence type="ECO:0000313" key="4">
    <source>
        <dbReference type="Proteomes" id="UP000290289"/>
    </source>
</evidence>
<dbReference type="SMART" id="SM00667">
    <property type="entry name" value="LisH"/>
    <property type="match status" value="1"/>
</dbReference>
<dbReference type="Pfam" id="PF05022">
    <property type="entry name" value="SRP40_C"/>
    <property type="match status" value="1"/>
</dbReference>